<comment type="caution">
    <text evidence="3">The sequence shown here is derived from an EMBL/GenBank/DDBJ whole genome shotgun (WGS) entry which is preliminary data.</text>
</comment>
<dbReference type="PANTHER" id="PTHR30544:SF5">
    <property type="entry name" value="RADICAL SAM CORE DOMAIN-CONTAINING PROTEIN"/>
    <property type="match status" value="1"/>
</dbReference>
<evidence type="ECO:0000256" key="2">
    <source>
        <dbReference type="ARBA" id="ARBA00022485"/>
    </source>
</evidence>
<accession>A0A0G0B697</accession>
<comment type="cofactor">
    <cofactor evidence="1">
        <name>[4Fe-4S] cluster</name>
        <dbReference type="ChEBI" id="CHEBI:49883"/>
    </cofactor>
</comment>
<keyword evidence="2" id="KW-0408">Iron</keyword>
<evidence type="ECO:0000256" key="1">
    <source>
        <dbReference type="ARBA" id="ARBA00001966"/>
    </source>
</evidence>
<reference evidence="3 4" key="1">
    <citation type="journal article" date="2015" name="Nature">
        <title>rRNA introns, odd ribosomes, and small enigmatic genomes across a large radiation of phyla.</title>
        <authorList>
            <person name="Brown C.T."/>
            <person name="Hug L.A."/>
            <person name="Thomas B.C."/>
            <person name="Sharon I."/>
            <person name="Castelle C.J."/>
            <person name="Singh A."/>
            <person name="Wilkins M.J."/>
            <person name="Williams K.H."/>
            <person name="Banfield J.F."/>
        </authorList>
    </citation>
    <scope>NUCLEOTIDE SEQUENCE [LARGE SCALE GENOMIC DNA]</scope>
</reference>
<gene>
    <name evidence="3" type="ORF">UR61_C0038G0009</name>
</gene>
<keyword evidence="3" id="KW-0808">Transferase</keyword>
<dbReference type="AlphaFoldDB" id="A0A0G0B697"/>
<keyword evidence="3" id="KW-0489">Methyltransferase</keyword>
<sequence>QDSNKRITYEYVLLRNVNDSVEDAKELANLLKGRLALVNLINYNENECLPFKKSKNTPLFKKILQERGITCTIRKSLGEDIKGACGQLAT</sequence>
<dbReference type="Gene3D" id="3.20.20.70">
    <property type="entry name" value="Aldolase class I"/>
    <property type="match status" value="1"/>
</dbReference>
<dbReference type="EMBL" id="LBPV01000038">
    <property type="protein sequence ID" value="KKP64864.1"/>
    <property type="molecule type" value="Genomic_DNA"/>
</dbReference>
<organism evidence="3 4">
    <name type="scientific">candidate division WS6 bacterium GW2011_GWE1_34_7</name>
    <dbReference type="NCBI Taxonomy" id="1619093"/>
    <lineage>
        <taxon>Bacteria</taxon>
        <taxon>Candidatus Dojkabacteria</taxon>
    </lineage>
</organism>
<dbReference type="GO" id="GO:0030488">
    <property type="term" value="P:tRNA methylation"/>
    <property type="evidence" value="ECO:0007669"/>
    <property type="project" value="TreeGrafter"/>
</dbReference>
<name>A0A0G0B697_9BACT</name>
<feature type="non-terminal residue" evidence="3">
    <location>
        <position position="1"/>
    </location>
</feature>
<protein>
    <submittedName>
        <fullName evidence="3">Putative dual-specificity RNA methyltransferase RlmN</fullName>
    </submittedName>
</protein>
<dbReference type="GO" id="GO:0051539">
    <property type="term" value="F:4 iron, 4 sulfur cluster binding"/>
    <property type="evidence" value="ECO:0007669"/>
    <property type="project" value="UniProtKB-KW"/>
</dbReference>
<dbReference type="Proteomes" id="UP000033866">
    <property type="component" value="Unassembled WGS sequence"/>
</dbReference>
<proteinExistence type="predicted"/>
<keyword evidence="2" id="KW-0479">Metal-binding</keyword>
<dbReference type="InterPro" id="IPR013785">
    <property type="entry name" value="Aldolase_TIM"/>
</dbReference>
<dbReference type="InterPro" id="IPR040072">
    <property type="entry name" value="Methyltransferase_A"/>
</dbReference>
<evidence type="ECO:0000313" key="3">
    <source>
        <dbReference type="EMBL" id="KKP64864.1"/>
    </source>
</evidence>
<dbReference type="GO" id="GO:0070475">
    <property type="term" value="P:rRNA base methylation"/>
    <property type="evidence" value="ECO:0007669"/>
    <property type="project" value="TreeGrafter"/>
</dbReference>
<keyword evidence="2" id="KW-0004">4Fe-4S</keyword>
<dbReference type="PANTHER" id="PTHR30544">
    <property type="entry name" value="23S RRNA METHYLTRANSFERASE"/>
    <property type="match status" value="1"/>
</dbReference>
<evidence type="ECO:0000313" key="4">
    <source>
        <dbReference type="Proteomes" id="UP000033866"/>
    </source>
</evidence>
<dbReference type="GO" id="GO:0008168">
    <property type="term" value="F:methyltransferase activity"/>
    <property type="evidence" value="ECO:0007669"/>
    <property type="project" value="UniProtKB-KW"/>
</dbReference>
<keyword evidence="2" id="KW-0411">Iron-sulfur</keyword>